<organism evidence="2 3">
    <name type="scientific">Variovorax guangxiensis</name>
    <dbReference type="NCBI Taxonomy" id="1775474"/>
    <lineage>
        <taxon>Bacteria</taxon>
        <taxon>Pseudomonadati</taxon>
        <taxon>Pseudomonadota</taxon>
        <taxon>Betaproteobacteria</taxon>
        <taxon>Burkholderiales</taxon>
        <taxon>Comamonadaceae</taxon>
        <taxon>Variovorax</taxon>
    </lineage>
</organism>
<dbReference type="Proteomes" id="UP000524450">
    <property type="component" value="Unassembled WGS sequence"/>
</dbReference>
<dbReference type="EMBL" id="JACIFZ010000009">
    <property type="protein sequence ID" value="MBB4224892.1"/>
    <property type="molecule type" value="Genomic_DNA"/>
</dbReference>
<comment type="caution">
    <text evidence="2">The sequence shown here is derived from an EMBL/GenBank/DDBJ whole genome shotgun (WGS) entry which is preliminary data.</text>
</comment>
<evidence type="ECO:0000313" key="3">
    <source>
        <dbReference type="Proteomes" id="UP000524450"/>
    </source>
</evidence>
<dbReference type="AlphaFoldDB" id="A0A840FVU2"/>
<evidence type="ECO:0008006" key="4">
    <source>
        <dbReference type="Google" id="ProtNLM"/>
    </source>
</evidence>
<name>A0A840FVU2_9BURK</name>
<proteinExistence type="predicted"/>
<dbReference type="RefSeq" id="WP_184641756.1">
    <property type="nucleotide sequence ID" value="NZ_JACIFZ010000009.1"/>
</dbReference>
<gene>
    <name evidence="2" type="ORF">GGD71_005701</name>
</gene>
<evidence type="ECO:0000313" key="2">
    <source>
        <dbReference type="EMBL" id="MBB4224892.1"/>
    </source>
</evidence>
<evidence type="ECO:0000256" key="1">
    <source>
        <dbReference type="SAM" id="MobiDB-lite"/>
    </source>
</evidence>
<accession>A0A840FVU2</accession>
<sequence>MATEPSTKAKAWVIFDRIVARAAPDNVHSNPWIRSADGQLRFEPDFDTLARLLGVPLHLKAGTQSGVPALALDVWLSYELRRAGFNLDQVWPRPVHPRILPAPIANLLKALPAGTRKAVADRIERDGAITGATSSSGIILGKNYLKQVDVVISDWVTGPELLISTKRMDSSYGKNAPNRIEESYGDAKNLRLRHPLAALGFVFGLRSDILQKEAATAEWLFDLLGKLGREDDAYHATCLVLMEYGNDEAIPETGEEPPVTALPEPGREVDDENAPAPALDAIVDQDIAQLPKVKILSEQIPEELAPARFLAAMVTRVLGATPVNMHKEARARRSSPALR</sequence>
<feature type="region of interest" description="Disordered" evidence="1">
    <location>
        <begin position="252"/>
        <end position="273"/>
    </location>
</feature>
<protein>
    <recommendedName>
        <fullName evidence="4">Restriction endonuclease</fullName>
    </recommendedName>
</protein>
<reference evidence="2 3" key="1">
    <citation type="submission" date="2020-08" db="EMBL/GenBank/DDBJ databases">
        <title>Genomic Encyclopedia of Type Strains, Phase IV (KMG-V): Genome sequencing to study the core and pangenomes of soil and plant-associated prokaryotes.</title>
        <authorList>
            <person name="Whitman W."/>
        </authorList>
    </citation>
    <scope>NUCLEOTIDE SEQUENCE [LARGE SCALE GENOMIC DNA]</scope>
    <source>
        <strain evidence="2 3">34/80</strain>
    </source>
</reference>